<reference evidence="4" key="1">
    <citation type="submission" date="2018-02" db="EMBL/GenBank/DDBJ databases">
        <authorList>
            <person name="Cohen D.B."/>
            <person name="Kent A.D."/>
        </authorList>
    </citation>
    <scope>NUCLEOTIDE SEQUENCE</scope>
</reference>
<proteinExistence type="predicted"/>
<dbReference type="GO" id="GO:0003676">
    <property type="term" value="F:nucleic acid binding"/>
    <property type="evidence" value="ECO:0007669"/>
    <property type="project" value="InterPro"/>
</dbReference>
<dbReference type="InterPro" id="IPR036397">
    <property type="entry name" value="RNaseH_sf"/>
</dbReference>
<gene>
    <name evidence="4" type="ORF">FSB_LOCUS56093</name>
</gene>
<organism evidence="4">
    <name type="scientific">Fagus sylvatica</name>
    <name type="common">Beechnut</name>
    <dbReference type="NCBI Taxonomy" id="28930"/>
    <lineage>
        <taxon>Eukaryota</taxon>
        <taxon>Viridiplantae</taxon>
        <taxon>Streptophyta</taxon>
        <taxon>Embryophyta</taxon>
        <taxon>Tracheophyta</taxon>
        <taxon>Spermatophyta</taxon>
        <taxon>Magnoliopsida</taxon>
        <taxon>eudicotyledons</taxon>
        <taxon>Gunneridae</taxon>
        <taxon>Pentapetalae</taxon>
        <taxon>rosids</taxon>
        <taxon>fabids</taxon>
        <taxon>Fagales</taxon>
        <taxon>Fagaceae</taxon>
        <taxon>Fagus</taxon>
    </lineage>
</organism>
<evidence type="ECO:0000259" key="2">
    <source>
        <dbReference type="Pfam" id="PF07727"/>
    </source>
</evidence>
<dbReference type="Gene3D" id="3.30.420.10">
    <property type="entry name" value="Ribonuclease H-like superfamily/Ribonuclease H"/>
    <property type="match status" value="1"/>
</dbReference>
<evidence type="ECO:0000313" key="4">
    <source>
        <dbReference type="EMBL" id="SPD28211.1"/>
    </source>
</evidence>
<feature type="compositionally biased region" description="Polar residues" evidence="1">
    <location>
        <begin position="540"/>
        <end position="593"/>
    </location>
</feature>
<name>A0A2N9IVV9_FAGSY</name>
<dbReference type="EMBL" id="OIVN01006225">
    <property type="protein sequence ID" value="SPD28211.1"/>
    <property type="molecule type" value="Genomic_DNA"/>
</dbReference>
<dbReference type="Pfam" id="PF14223">
    <property type="entry name" value="Retrotran_gag_2"/>
    <property type="match status" value="1"/>
</dbReference>
<feature type="compositionally biased region" description="Polar residues" evidence="1">
    <location>
        <begin position="251"/>
        <end position="262"/>
    </location>
</feature>
<dbReference type="InterPro" id="IPR057670">
    <property type="entry name" value="SH3_retrovirus"/>
</dbReference>
<dbReference type="SUPFAM" id="SSF56672">
    <property type="entry name" value="DNA/RNA polymerases"/>
    <property type="match status" value="1"/>
</dbReference>
<dbReference type="CDD" id="cd09272">
    <property type="entry name" value="RNase_HI_RT_Ty1"/>
    <property type="match status" value="1"/>
</dbReference>
<feature type="region of interest" description="Disordered" evidence="1">
    <location>
        <begin position="239"/>
        <end position="283"/>
    </location>
</feature>
<evidence type="ECO:0000256" key="1">
    <source>
        <dbReference type="SAM" id="MobiDB-lite"/>
    </source>
</evidence>
<dbReference type="InterPro" id="IPR013103">
    <property type="entry name" value="RVT_2"/>
</dbReference>
<dbReference type="InterPro" id="IPR012337">
    <property type="entry name" value="RNaseH-like_sf"/>
</dbReference>
<dbReference type="PANTHER" id="PTHR47481">
    <property type="match status" value="1"/>
</dbReference>
<protein>
    <submittedName>
        <fullName evidence="4">Uncharacterized protein</fullName>
    </submittedName>
</protein>
<accession>A0A2N9IVV9</accession>
<dbReference type="InterPro" id="IPR043502">
    <property type="entry name" value="DNA/RNA_pol_sf"/>
</dbReference>
<feature type="domain" description="Reverse transcriptase Ty1/copia-type" evidence="2">
    <location>
        <begin position="684"/>
        <end position="927"/>
    </location>
</feature>
<dbReference type="SUPFAM" id="SSF53098">
    <property type="entry name" value="Ribonuclease H-like"/>
    <property type="match status" value="1"/>
</dbReference>
<feature type="compositionally biased region" description="Low complexity" evidence="1">
    <location>
        <begin position="263"/>
        <end position="283"/>
    </location>
</feature>
<feature type="compositionally biased region" description="Polar residues" evidence="1">
    <location>
        <begin position="619"/>
        <end position="628"/>
    </location>
</feature>
<evidence type="ECO:0000259" key="3">
    <source>
        <dbReference type="Pfam" id="PF25597"/>
    </source>
</evidence>
<dbReference type="PANTHER" id="PTHR47481:SF10">
    <property type="entry name" value="COPIA-LIKE POLYPROTEIN_RETROTRANSPOSON"/>
    <property type="match status" value="1"/>
</dbReference>
<feature type="domain" description="Retroviral polymerase SH3-like" evidence="3">
    <location>
        <begin position="410"/>
        <end position="470"/>
    </location>
</feature>
<dbReference type="AlphaFoldDB" id="A0A2N9IVV9"/>
<dbReference type="Pfam" id="PF07727">
    <property type="entry name" value="RVT_2"/>
    <property type="match status" value="1"/>
</dbReference>
<feature type="region of interest" description="Disordered" evidence="1">
    <location>
        <begin position="527"/>
        <end position="636"/>
    </location>
</feature>
<sequence>MASSSSTITDSSAPTASPPTSLTVVHHLITIKLNRDNYLLWKAQIVPYLKGQHLFAFLDGSRPAPPQHLHKQLTDTISLVPNPEFQAWHLQDQLILSALISSLSETILAHVVKCSTSRDVWLALERMFTSHSRARITQIHYQLATLRNGDSTVADYFHRFTNLADTLAAVDHPLNDIELISFLLAGLGSDYDSFVTSVNTRVAPLSLEDLYGHLLAHELRLVQNQPSVDLSAATANYAHKGSSHRGGRGNRFTTTPSAGRTPSSGHRTTYGRGRGRGPSSNGSRPMCQVCGKLGHIAFTCYHSLSLTTTGTLDTGASHHLTSDLSNLNMGADEYTGTEQIRVERKHRHVVESGLALLSHAHTPLRFWDDAFQSACYLINRLPTSVLQFQSPYEKLFNTSPDYLFLKTFGCSCWPNLRPYNTHKLQPRFTQCVFLGYSLIHKGYKCLHLPSNRLYISRDVVFDETTFPFHKYSSSSPPIPSKSSPTHQTLAMIQSISTAGPCAVPTCVQASPSHGLSLQHLPQAHTLPTRIPASPAHGSATRPSPQAQLLPTTETRTALTPSTQAHNPPSPTHPFTTTNLETSPNRESPPTFTPENPAPTEAISTLNQAAPPPLPPHPMTTRSRNQITRPKTHTDGTVRYPVPRALLAVTESSTVKAEPTCFTSAVKSLAWRAAMNLEFDALLKNHTWQLVPPHSSQNLIGCKWVFRTKRKADGSVERHKARLVAKGFHQHPGVDFDETYSPVIKPTTVRTVLSIAISSGWPLRQIDIQNAFLHGNLTEQVFMTQPPGYHHPSYPHHVCKLQKALYGLKQAPRAWFSRLSNRLIALGFHGSRSDSSLFIYKDSSITMFVLIYVDDIIITCSQPSAIDALLKSLTADFAVKDLGNLNFFLGVEVIPNSQGVLLSQQRYILDLLTRTKMVDAKPVTTPMASSTSLSAFDGEPFPDHTLFRSTVGALQYLSLTRPDIAFCVNKLSQFMHKPTLLHWQSVKRLLRYLKLTIQFGIQIYRNSNTSIHAFSDADWAGSKEDDRRSTPLGAIVTKHIEIDFHFVRDMVAAKTLDVRFVSTHDQLADLLTKPIFSSSLRSKLNVLPIPSSLRGDVKVLLKHESFPYRLACGGVLRFWINMNQMKPQRTRSQQMKIKLNETHSVRIM</sequence>
<dbReference type="Pfam" id="PF25597">
    <property type="entry name" value="SH3_retrovirus"/>
    <property type="match status" value="1"/>
</dbReference>